<dbReference type="InterPro" id="IPR001841">
    <property type="entry name" value="Znf_RING"/>
</dbReference>
<sequence>MEPTLETRNANLQPGQTRTVTNSYSDSGFGNDGAGIQVMQSQDQPERPALENNSAMNTTGDASALGNGSGDGVTRIDYGYDEADISETPFSPETESHLTETAPAIPSHVINERRGIYDAFEVKNNLVPFMQPIHPRYCTLDRRHETLNRWPSGAPVTADALAESGFFYAGYRDIVLCFHCGISLSCWTEGDVVDQEHAAYSPYCAFINRTRGTTYVEDVQKKLLSEQEVPNHFKSYIKKHLTTQTSDEETKLDARRNVDRGFCKICFEREANVVVLPCAHFYTCAQCLPGHSKCGVCRAKVDFTLRVFV</sequence>
<dbReference type="PANTHER" id="PTHR10044">
    <property type="entry name" value="INHIBITOR OF APOPTOSIS"/>
    <property type="match status" value="1"/>
</dbReference>
<dbReference type="Proteomes" id="UP000515158">
    <property type="component" value="Unplaced"/>
</dbReference>
<gene>
    <name evidence="8" type="primary">LOC117648186</name>
</gene>
<dbReference type="InParanoid" id="A0A6P8Z7S1"/>
<dbReference type="PROSITE" id="PS50143">
    <property type="entry name" value="BIR_REPEAT_2"/>
    <property type="match status" value="1"/>
</dbReference>
<dbReference type="GO" id="GO:0005634">
    <property type="term" value="C:nucleus"/>
    <property type="evidence" value="ECO:0007669"/>
    <property type="project" value="TreeGrafter"/>
</dbReference>
<evidence type="ECO:0000256" key="3">
    <source>
        <dbReference type="ARBA" id="ARBA00022833"/>
    </source>
</evidence>
<comment type="similarity">
    <text evidence="1">Belongs to the IAP family.</text>
</comment>
<dbReference type="GO" id="GO:0005737">
    <property type="term" value="C:cytoplasm"/>
    <property type="evidence" value="ECO:0007669"/>
    <property type="project" value="TreeGrafter"/>
</dbReference>
<dbReference type="GO" id="GO:0008270">
    <property type="term" value="F:zinc ion binding"/>
    <property type="evidence" value="ECO:0007669"/>
    <property type="project" value="UniProtKB-KW"/>
</dbReference>
<feature type="region of interest" description="Disordered" evidence="5">
    <location>
        <begin position="1"/>
        <end position="23"/>
    </location>
</feature>
<dbReference type="InterPro" id="IPR050784">
    <property type="entry name" value="IAP"/>
</dbReference>
<accession>A0A6P8Z7S1</accession>
<dbReference type="Gene3D" id="3.30.40.10">
    <property type="entry name" value="Zinc/RING finger domain, C3HC4 (zinc finger)"/>
    <property type="match status" value="1"/>
</dbReference>
<evidence type="ECO:0000259" key="6">
    <source>
        <dbReference type="PROSITE" id="PS50089"/>
    </source>
</evidence>
<dbReference type="Gene3D" id="1.10.1170.10">
    <property type="entry name" value="Inhibitor Of Apoptosis Protein (2mihbC-IAP-1), Chain A"/>
    <property type="match status" value="1"/>
</dbReference>
<reference evidence="8" key="1">
    <citation type="submission" date="2025-08" db="UniProtKB">
        <authorList>
            <consortium name="RefSeq"/>
        </authorList>
    </citation>
    <scope>IDENTIFICATION</scope>
    <source>
        <tissue evidence="8">Total insect</tissue>
    </source>
</reference>
<evidence type="ECO:0000256" key="1">
    <source>
        <dbReference type="ARBA" id="ARBA00006672"/>
    </source>
</evidence>
<keyword evidence="2 4" id="KW-0479">Metal-binding</keyword>
<keyword evidence="3" id="KW-0862">Zinc</keyword>
<evidence type="ECO:0000256" key="2">
    <source>
        <dbReference type="ARBA" id="ARBA00022771"/>
    </source>
</evidence>
<dbReference type="SMART" id="SM00238">
    <property type="entry name" value="BIR"/>
    <property type="match status" value="1"/>
</dbReference>
<evidence type="ECO:0000313" key="7">
    <source>
        <dbReference type="Proteomes" id="UP000515158"/>
    </source>
</evidence>
<evidence type="ECO:0000313" key="8">
    <source>
        <dbReference type="RefSeq" id="XP_034246415.1"/>
    </source>
</evidence>
<dbReference type="KEGG" id="tpal:117648186"/>
<feature type="domain" description="RING-type" evidence="6">
    <location>
        <begin position="263"/>
        <end position="298"/>
    </location>
</feature>
<dbReference type="Pfam" id="PF00653">
    <property type="entry name" value="BIR"/>
    <property type="match status" value="1"/>
</dbReference>
<proteinExistence type="inferred from homology"/>
<feature type="region of interest" description="Disordered" evidence="5">
    <location>
        <begin position="40"/>
        <end position="70"/>
    </location>
</feature>
<name>A0A6P8Z7S1_THRPL</name>
<dbReference type="PANTHER" id="PTHR10044:SF139">
    <property type="entry name" value="DEATH-ASSOCIATED INHIBITOR OF APOPTOSIS 2"/>
    <property type="match status" value="1"/>
</dbReference>
<dbReference type="GeneID" id="117648186"/>
<dbReference type="InterPro" id="IPR013083">
    <property type="entry name" value="Znf_RING/FYVE/PHD"/>
</dbReference>
<dbReference type="GO" id="GO:0051726">
    <property type="term" value="P:regulation of cell cycle"/>
    <property type="evidence" value="ECO:0007669"/>
    <property type="project" value="TreeGrafter"/>
</dbReference>
<evidence type="ECO:0000256" key="4">
    <source>
        <dbReference type="PROSITE-ProRule" id="PRU00175"/>
    </source>
</evidence>
<dbReference type="InterPro" id="IPR001370">
    <property type="entry name" value="BIR_rpt"/>
</dbReference>
<keyword evidence="7" id="KW-1185">Reference proteome</keyword>
<dbReference type="SUPFAM" id="SSF57924">
    <property type="entry name" value="Inhibitor of apoptosis (IAP) repeat"/>
    <property type="match status" value="1"/>
</dbReference>
<dbReference type="PROSITE" id="PS01282">
    <property type="entry name" value="BIR_REPEAT_1"/>
    <property type="match status" value="1"/>
</dbReference>
<dbReference type="Pfam" id="PF13920">
    <property type="entry name" value="zf-C3HC4_3"/>
    <property type="match status" value="1"/>
</dbReference>
<protein>
    <submittedName>
        <fullName evidence="8">Inhibitor of apoptosis</fullName>
    </submittedName>
</protein>
<keyword evidence="2 4" id="KW-0863">Zinc-finger</keyword>
<dbReference type="CDD" id="cd00022">
    <property type="entry name" value="BIR"/>
    <property type="match status" value="1"/>
</dbReference>
<evidence type="ECO:0000256" key="5">
    <source>
        <dbReference type="SAM" id="MobiDB-lite"/>
    </source>
</evidence>
<dbReference type="PROSITE" id="PS50089">
    <property type="entry name" value="ZF_RING_2"/>
    <property type="match status" value="1"/>
</dbReference>
<organism evidence="8">
    <name type="scientific">Thrips palmi</name>
    <name type="common">Melon thrips</name>
    <dbReference type="NCBI Taxonomy" id="161013"/>
    <lineage>
        <taxon>Eukaryota</taxon>
        <taxon>Metazoa</taxon>
        <taxon>Ecdysozoa</taxon>
        <taxon>Arthropoda</taxon>
        <taxon>Hexapoda</taxon>
        <taxon>Insecta</taxon>
        <taxon>Pterygota</taxon>
        <taxon>Neoptera</taxon>
        <taxon>Paraneoptera</taxon>
        <taxon>Thysanoptera</taxon>
        <taxon>Terebrantia</taxon>
        <taxon>Thripoidea</taxon>
        <taxon>Thripidae</taxon>
        <taxon>Thrips</taxon>
    </lineage>
</organism>
<dbReference type="RefSeq" id="XP_034246415.1">
    <property type="nucleotide sequence ID" value="XM_034390524.1"/>
</dbReference>
<feature type="compositionally biased region" description="Polar residues" evidence="5">
    <location>
        <begin position="51"/>
        <end position="61"/>
    </location>
</feature>
<dbReference type="AlphaFoldDB" id="A0A6P8Z7S1"/>
<dbReference type="OrthoDB" id="5855668at2759"/>